<keyword evidence="4" id="KW-1133">Transmembrane helix</keyword>
<evidence type="ECO:0000313" key="7">
    <source>
        <dbReference type="EMBL" id="ESN97071.1"/>
    </source>
</evidence>
<dbReference type="Proteomes" id="UP000015101">
    <property type="component" value="Unassembled WGS sequence"/>
</dbReference>
<organism evidence="8 9">
    <name type="scientific">Helobdella robusta</name>
    <name type="common">Californian leech</name>
    <dbReference type="NCBI Taxonomy" id="6412"/>
    <lineage>
        <taxon>Eukaryota</taxon>
        <taxon>Metazoa</taxon>
        <taxon>Spiralia</taxon>
        <taxon>Lophotrochozoa</taxon>
        <taxon>Annelida</taxon>
        <taxon>Clitellata</taxon>
        <taxon>Hirudinea</taxon>
        <taxon>Rhynchobdellida</taxon>
        <taxon>Glossiphoniidae</taxon>
        <taxon>Helobdella</taxon>
    </lineage>
</organism>
<dbReference type="GO" id="GO:0007165">
    <property type="term" value="P:signal transduction"/>
    <property type="evidence" value="ECO:0007669"/>
    <property type="project" value="InterPro"/>
</dbReference>
<keyword evidence="3" id="KW-0732">Signal</keyword>
<accession>T1EHA2</accession>
<dbReference type="OMA" id="CMFEFEK"/>
<dbReference type="HOGENOM" id="CLU_053932_5_1_1"/>
<dbReference type="SUPFAM" id="SSF52200">
    <property type="entry name" value="Toll/Interleukin receptor TIR domain"/>
    <property type="match status" value="1"/>
</dbReference>
<evidence type="ECO:0000256" key="4">
    <source>
        <dbReference type="ARBA" id="ARBA00022989"/>
    </source>
</evidence>
<evidence type="ECO:0000313" key="8">
    <source>
        <dbReference type="EnsemblMetazoa" id="HelroP126538"/>
    </source>
</evidence>
<dbReference type="GO" id="GO:0016020">
    <property type="term" value="C:membrane"/>
    <property type="evidence" value="ECO:0007669"/>
    <property type="project" value="UniProtKB-SubCell"/>
</dbReference>
<dbReference type="PROSITE" id="PS50104">
    <property type="entry name" value="TIR"/>
    <property type="match status" value="1"/>
</dbReference>
<feature type="domain" description="TIR" evidence="6">
    <location>
        <begin position="1"/>
        <end position="93"/>
    </location>
</feature>
<dbReference type="GeneID" id="20195952"/>
<gene>
    <name evidence="8" type="primary">20195952</name>
    <name evidence="7" type="ORF">HELRODRAFT_126538</name>
</gene>
<dbReference type="KEGG" id="hro:HELRODRAFT_126538"/>
<protein>
    <recommendedName>
        <fullName evidence="6">TIR domain-containing protein</fullName>
    </recommendedName>
</protein>
<reference evidence="7 9" key="2">
    <citation type="journal article" date="2013" name="Nature">
        <title>Insights into bilaterian evolution from three spiralian genomes.</title>
        <authorList>
            <person name="Simakov O."/>
            <person name="Marletaz F."/>
            <person name="Cho S.J."/>
            <person name="Edsinger-Gonzales E."/>
            <person name="Havlak P."/>
            <person name="Hellsten U."/>
            <person name="Kuo D.H."/>
            <person name="Larsson T."/>
            <person name="Lv J."/>
            <person name="Arendt D."/>
            <person name="Savage R."/>
            <person name="Osoegawa K."/>
            <person name="de Jong P."/>
            <person name="Grimwood J."/>
            <person name="Chapman J.A."/>
            <person name="Shapiro H."/>
            <person name="Aerts A."/>
            <person name="Otillar R.P."/>
            <person name="Terry A.Y."/>
            <person name="Boore J.L."/>
            <person name="Grigoriev I.V."/>
            <person name="Lindberg D.R."/>
            <person name="Seaver E.C."/>
            <person name="Weisblat D.A."/>
            <person name="Putnam N.H."/>
            <person name="Rokhsar D.S."/>
        </authorList>
    </citation>
    <scope>NUCLEOTIDE SEQUENCE</scope>
</reference>
<dbReference type="EMBL" id="AMQM01006463">
    <property type="status" value="NOT_ANNOTATED_CDS"/>
    <property type="molecule type" value="Genomic_DNA"/>
</dbReference>
<sequence>YKVCHPDKDFIVGRLVEENIVDAICFSKRVVCFLTQNFLNSPFCMFEFEKSLQRNMEKNKERLIVLLNKSFEVDKKKLPRHMFNFLKTHTYIE</sequence>
<dbReference type="PANTHER" id="PTHR24365">
    <property type="entry name" value="TOLL-LIKE RECEPTOR"/>
    <property type="match status" value="1"/>
</dbReference>
<reference evidence="8" key="3">
    <citation type="submission" date="2015-06" db="UniProtKB">
        <authorList>
            <consortium name="EnsemblMetazoa"/>
        </authorList>
    </citation>
    <scope>IDENTIFICATION</scope>
</reference>
<dbReference type="InterPro" id="IPR035897">
    <property type="entry name" value="Toll_tir_struct_dom_sf"/>
</dbReference>
<dbReference type="eggNOG" id="KOG4641">
    <property type="taxonomic scope" value="Eukaryota"/>
</dbReference>
<evidence type="ECO:0000256" key="2">
    <source>
        <dbReference type="ARBA" id="ARBA00022692"/>
    </source>
</evidence>
<dbReference type="FunFam" id="3.40.50.10140:FF:000041">
    <property type="entry name" value="Toll-like receptor 1"/>
    <property type="match status" value="1"/>
</dbReference>
<dbReference type="Gene3D" id="3.40.50.10140">
    <property type="entry name" value="Toll/interleukin-1 receptor homology (TIR) domain"/>
    <property type="match status" value="1"/>
</dbReference>
<name>T1EHA2_HELRO</name>
<comment type="subcellular location">
    <subcellularLocation>
        <location evidence="1">Membrane</location>
    </subcellularLocation>
</comment>
<dbReference type="CTD" id="20195952"/>
<dbReference type="PANTHER" id="PTHR24365:SF541">
    <property type="entry name" value="PROTEIN TOLL-RELATED"/>
    <property type="match status" value="1"/>
</dbReference>
<proteinExistence type="predicted"/>
<reference evidence="9" key="1">
    <citation type="submission" date="2012-12" db="EMBL/GenBank/DDBJ databases">
        <authorList>
            <person name="Hellsten U."/>
            <person name="Grimwood J."/>
            <person name="Chapman J.A."/>
            <person name="Shapiro H."/>
            <person name="Aerts A."/>
            <person name="Otillar R.P."/>
            <person name="Terry A.Y."/>
            <person name="Boore J.L."/>
            <person name="Simakov O."/>
            <person name="Marletaz F."/>
            <person name="Cho S.-J."/>
            <person name="Edsinger-Gonzales E."/>
            <person name="Havlak P."/>
            <person name="Kuo D.-H."/>
            <person name="Larsson T."/>
            <person name="Lv J."/>
            <person name="Arendt D."/>
            <person name="Savage R."/>
            <person name="Osoegawa K."/>
            <person name="de Jong P."/>
            <person name="Lindberg D.R."/>
            <person name="Seaver E.C."/>
            <person name="Weisblat D.A."/>
            <person name="Putnam N.H."/>
            <person name="Grigoriev I.V."/>
            <person name="Rokhsar D.S."/>
        </authorList>
    </citation>
    <scope>NUCLEOTIDE SEQUENCE</scope>
</reference>
<dbReference type="STRING" id="6412.T1EHA2"/>
<keyword evidence="5" id="KW-0472">Membrane</keyword>
<dbReference type="InterPro" id="IPR000157">
    <property type="entry name" value="TIR_dom"/>
</dbReference>
<keyword evidence="2" id="KW-0812">Transmembrane</keyword>
<dbReference type="Pfam" id="PF01582">
    <property type="entry name" value="TIR"/>
    <property type="match status" value="1"/>
</dbReference>
<dbReference type="EnsemblMetazoa" id="HelroT126538">
    <property type="protein sequence ID" value="HelroP126538"/>
    <property type="gene ID" value="HelroG126538"/>
</dbReference>
<dbReference type="InParanoid" id="T1EHA2"/>
<dbReference type="AlphaFoldDB" id="T1EHA2"/>
<evidence type="ECO:0000259" key="6">
    <source>
        <dbReference type="PROSITE" id="PS50104"/>
    </source>
</evidence>
<evidence type="ECO:0000256" key="5">
    <source>
        <dbReference type="ARBA" id="ARBA00023136"/>
    </source>
</evidence>
<dbReference type="OrthoDB" id="6071240at2759"/>
<dbReference type="EMBL" id="KB097456">
    <property type="protein sequence ID" value="ESN97071.1"/>
    <property type="molecule type" value="Genomic_DNA"/>
</dbReference>
<evidence type="ECO:0000313" key="9">
    <source>
        <dbReference type="Proteomes" id="UP000015101"/>
    </source>
</evidence>
<evidence type="ECO:0000256" key="3">
    <source>
        <dbReference type="ARBA" id="ARBA00022729"/>
    </source>
</evidence>
<dbReference type="RefSeq" id="XP_009024854.1">
    <property type="nucleotide sequence ID" value="XM_009026606.1"/>
</dbReference>
<keyword evidence="9" id="KW-1185">Reference proteome</keyword>
<evidence type="ECO:0000256" key="1">
    <source>
        <dbReference type="ARBA" id="ARBA00004370"/>
    </source>
</evidence>